<accession>A0A1G9N4I2</accession>
<gene>
    <name evidence="1" type="ORF">SAMN05660642_00889</name>
</gene>
<dbReference type="RefSeq" id="WP_175479413.1">
    <property type="nucleotide sequence ID" value="NZ_FNHE01000002.1"/>
</dbReference>
<dbReference type="STRING" id="1137991.SAMN05660642_00889"/>
<dbReference type="AlphaFoldDB" id="A0A1G9N4I2"/>
<protein>
    <submittedName>
        <fullName evidence="1">Uncharacterized protein</fullName>
    </submittedName>
</protein>
<dbReference type="EMBL" id="FNHE01000002">
    <property type="protein sequence ID" value="SDL81380.1"/>
    <property type="molecule type" value="Genomic_DNA"/>
</dbReference>
<name>A0A1G9N4I2_9ACTN</name>
<dbReference type="Proteomes" id="UP000198680">
    <property type="component" value="Unassembled WGS sequence"/>
</dbReference>
<evidence type="ECO:0000313" key="2">
    <source>
        <dbReference type="Proteomes" id="UP000198680"/>
    </source>
</evidence>
<keyword evidence="2" id="KW-1185">Reference proteome</keyword>
<reference evidence="2" key="1">
    <citation type="submission" date="2016-10" db="EMBL/GenBank/DDBJ databases">
        <authorList>
            <person name="Varghese N."/>
            <person name="Submissions S."/>
        </authorList>
    </citation>
    <scope>NUCLEOTIDE SEQUENCE [LARGE SCALE GENOMIC DNA]</scope>
    <source>
        <strain evidence="2">DSM 45419</strain>
    </source>
</reference>
<proteinExistence type="predicted"/>
<sequence>MEPAGEGLRVYADGEPVAPLPAAGVRVPGALSVVGTGRWAGSPTTTRGDQPR</sequence>
<organism evidence="1 2">
    <name type="scientific">Geodermatophilus siccatus</name>
    <dbReference type="NCBI Taxonomy" id="1137991"/>
    <lineage>
        <taxon>Bacteria</taxon>
        <taxon>Bacillati</taxon>
        <taxon>Actinomycetota</taxon>
        <taxon>Actinomycetes</taxon>
        <taxon>Geodermatophilales</taxon>
        <taxon>Geodermatophilaceae</taxon>
        <taxon>Geodermatophilus</taxon>
    </lineage>
</organism>
<evidence type="ECO:0000313" key="1">
    <source>
        <dbReference type="EMBL" id="SDL81380.1"/>
    </source>
</evidence>